<evidence type="ECO:0000256" key="1">
    <source>
        <dbReference type="ARBA" id="ARBA00010518"/>
    </source>
</evidence>
<dbReference type="SFLD" id="SFLDS00057">
    <property type="entry name" value="Glutaminase/Asparaginase"/>
    <property type="match status" value="1"/>
</dbReference>
<dbReference type="Pfam" id="PF17763">
    <property type="entry name" value="Asparaginase_C"/>
    <property type="match status" value="1"/>
</dbReference>
<evidence type="ECO:0000259" key="7">
    <source>
        <dbReference type="Pfam" id="PF00710"/>
    </source>
</evidence>
<dbReference type="PROSITE" id="PS51732">
    <property type="entry name" value="ASN_GLN_ASE_3"/>
    <property type="match status" value="1"/>
</dbReference>
<dbReference type="InterPro" id="IPR027475">
    <property type="entry name" value="Asparaginase/glutaminase_AS2"/>
</dbReference>
<dbReference type="InterPro" id="IPR004550">
    <property type="entry name" value="AsnASE_II"/>
</dbReference>
<name>A0A4V3CJG3_9BURK</name>
<reference evidence="9 10" key="1">
    <citation type="submission" date="2019-03" db="EMBL/GenBank/DDBJ databases">
        <title>Genomic Encyclopedia of Type Strains, Phase IV (KMG-IV): sequencing the most valuable type-strain genomes for metagenomic binning, comparative biology and taxonomic classification.</title>
        <authorList>
            <person name="Goeker M."/>
        </authorList>
    </citation>
    <scope>NUCLEOTIDE SEQUENCE [LARGE SCALE GENOMIC DNA]</scope>
    <source>
        <strain evidence="9 10">DSM 25082</strain>
    </source>
</reference>
<dbReference type="PIRSF" id="PIRSF001220">
    <property type="entry name" value="L-ASNase_gatD"/>
    <property type="match status" value="1"/>
</dbReference>
<evidence type="ECO:0000256" key="4">
    <source>
        <dbReference type="PIRSR" id="PIRSR001220-2"/>
    </source>
</evidence>
<feature type="binding site" evidence="4">
    <location>
        <begin position="100"/>
        <end position="101"/>
    </location>
    <ligand>
        <name>substrate</name>
    </ligand>
</feature>
<evidence type="ECO:0000256" key="6">
    <source>
        <dbReference type="PROSITE-ProRule" id="PRU10100"/>
    </source>
</evidence>
<dbReference type="Pfam" id="PF00710">
    <property type="entry name" value="Asparaginase"/>
    <property type="match status" value="1"/>
</dbReference>
<dbReference type="PRINTS" id="PR00139">
    <property type="entry name" value="ASNGLNASE"/>
</dbReference>
<feature type="active site" evidence="5">
    <location>
        <position position="21"/>
    </location>
</feature>
<protein>
    <submittedName>
        <fullName evidence="9">L-asparaginase</fullName>
    </submittedName>
</protein>
<dbReference type="SMART" id="SM00870">
    <property type="entry name" value="Asparaginase"/>
    <property type="match status" value="1"/>
</dbReference>
<evidence type="ECO:0000313" key="9">
    <source>
        <dbReference type="EMBL" id="TDP09484.1"/>
    </source>
</evidence>
<dbReference type="CDD" id="cd08964">
    <property type="entry name" value="L-asparaginase_II"/>
    <property type="match status" value="1"/>
</dbReference>
<evidence type="ECO:0000313" key="10">
    <source>
        <dbReference type="Proteomes" id="UP000295357"/>
    </source>
</evidence>
<feature type="domain" description="Asparaginase/glutaminase C-terminal" evidence="8">
    <location>
        <begin position="222"/>
        <end position="314"/>
    </location>
</feature>
<dbReference type="InterPro" id="IPR036152">
    <property type="entry name" value="Asp/glu_Ase-like_sf"/>
</dbReference>
<feature type="domain" description="L-asparaginase N-terminal" evidence="7">
    <location>
        <begin position="12"/>
        <end position="199"/>
    </location>
</feature>
<dbReference type="EMBL" id="SNXE01000004">
    <property type="protein sequence ID" value="TDP09484.1"/>
    <property type="molecule type" value="Genomic_DNA"/>
</dbReference>
<dbReference type="PANTHER" id="PTHR11707">
    <property type="entry name" value="L-ASPARAGINASE"/>
    <property type="match status" value="1"/>
</dbReference>
<dbReference type="GO" id="GO:0004067">
    <property type="term" value="F:asparaginase activity"/>
    <property type="evidence" value="ECO:0007669"/>
    <property type="project" value="UniProtKB-UniRule"/>
</dbReference>
<dbReference type="PROSITE" id="PS00917">
    <property type="entry name" value="ASN_GLN_ASE_2"/>
    <property type="match status" value="1"/>
</dbReference>
<dbReference type="PANTHER" id="PTHR11707:SF28">
    <property type="entry name" value="60 KDA LYSOPHOSPHOLIPASE"/>
    <property type="match status" value="1"/>
</dbReference>
<accession>A0A4V3CJG3</accession>
<organism evidence="9 10">
    <name type="scientific">Roseateles asaccharophilus</name>
    <dbReference type="NCBI Taxonomy" id="582607"/>
    <lineage>
        <taxon>Bacteria</taxon>
        <taxon>Pseudomonadati</taxon>
        <taxon>Pseudomonadota</taxon>
        <taxon>Betaproteobacteria</taxon>
        <taxon>Burkholderiales</taxon>
        <taxon>Sphaerotilaceae</taxon>
        <taxon>Roseateles</taxon>
    </lineage>
</organism>
<dbReference type="InterPro" id="IPR037152">
    <property type="entry name" value="L-asparaginase_N_sf"/>
</dbReference>
<dbReference type="Gene3D" id="3.40.50.40">
    <property type="match status" value="1"/>
</dbReference>
<evidence type="ECO:0000256" key="5">
    <source>
        <dbReference type="PROSITE-ProRule" id="PRU10099"/>
    </source>
</evidence>
<dbReference type="InterPro" id="IPR027474">
    <property type="entry name" value="L-asparaginase_N"/>
</dbReference>
<comment type="similarity">
    <text evidence="1">Belongs to the asparaginase 1 family.</text>
</comment>
<evidence type="ECO:0000256" key="2">
    <source>
        <dbReference type="ARBA" id="ARBA00022801"/>
    </source>
</evidence>
<dbReference type="InterPro" id="IPR006034">
    <property type="entry name" value="Asparaginase/glutaminase-like"/>
</dbReference>
<dbReference type="SUPFAM" id="SSF53774">
    <property type="entry name" value="Glutaminase/Asparaginase"/>
    <property type="match status" value="1"/>
</dbReference>
<feature type="binding site" evidence="4">
    <location>
        <position position="67"/>
    </location>
    <ligand>
        <name>substrate</name>
    </ligand>
</feature>
<dbReference type="InterPro" id="IPR040919">
    <property type="entry name" value="Asparaginase_C"/>
</dbReference>
<gene>
    <name evidence="9" type="ORF">DFR39_10445</name>
</gene>
<dbReference type="FunFam" id="3.40.50.1170:FF:000001">
    <property type="entry name" value="L-asparaginase 2"/>
    <property type="match status" value="1"/>
</dbReference>
<dbReference type="Gene3D" id="3.40.50.1170">
    <property type="entry name" value="L-asparaginase, N-terminal domain"/>
    <property type="match status" value="1"/>
</dbReference>
<dbReference type="RefSeq" id="WP_336622257.1">
    <property type="nucleotide sequence ID" value="NZ_JAUFPJ010000004.1"/>
</dbReference>
<dbReference type="PROSITE" id="PS00144">
    <property type="entry name" value="ASN_GLN_ASE_1"/>
    <property type="match status" value="1"/>
</dbReference>
<dbReference type="GO" id="GO:0006528">
    <property type="term" value="P:asparagine metabolic process"/>
    <property type="evidence" value="ECO:0007669"/>
    <property type="project" value="InterPro"/>
</dbReference>
<dbReference type="Proteomes" id="UP000295357">
    <property type="component" value="Unassembled WGS sequence"/>
</dbReference>
<comment type="caution">
    <text evidence="9">The sequence shown here is derived from an EMBL/GenBank/DDBJ whole genome shotgun (WGS) entry which is preliminary data.</text>
</comment>
<proteinExistence type="inferred from homology"/>
<feature type="active site" evidence="6">
    <location>
        <position position="100"/>
    </location>
</feature>
<feature type="active site" description="O-isoaspartyl threonine intermediate" evidence="3">
    <location>
        <position position="21"/>
    </location>
</feature>
<dbReference type="InterPro" id="IPR027473">
    <property type="entry name" value="L-asparaginase_C"/>
</dbReference>
<sequence>MQAHIPSETSRRVVILGTGGTIAGRASQASDNVGYTAAQLGVDQLVAAIPALAGQALEAEQVAQLDSKDMDFAAWQRLAQRLAEHLARPEVAGVVVTHGTDTLEETAYFLQQVLAPFKPVVLTAAMRPATALQTDGPQNLLDAVALAREPGARGVLTVFAGAIHGAEQVRKVHSYKVEAFASAEGGQLGVVEEGRVRCFGAWPQGQALGLASIVRPAAEWPRVMLLWNHVGADGALVRALLDHPTQRPHGLVVAGTGNGTLATDLEAALREAQASGVRVLRSTRCDAGPVMDLPGALPSAGALSPVKARIRLLLDLLAEM</sequence>
<dbReference type="AlphaFoldDB" id="A0A4V3CJG3"/>
<keyword evidence="2" id="KW-0378">Hydrolase</keyword>
<dbReference type="PIRSF" id="PIRSF500176">
    <property type="entry name" value="L_ASNase"/>
    <property type="match status" value="1"/>
</dbReference>
<dbReference type="InterPro" id="IPR020827">
    <property type="entry name" value="Asparaginase/glutaminase_AS1"/>
</dbReference>
<evidence type="ECO:0000259" key="8">
    <source>
        <dbReference type="Pfam" id="PF17763"/>
    </source>
</evidence>
<evidence type="ECO:0000256" key="3">
    <source>
        <dbReference type="PIRSR" id="PIRSR001220-1"/>
    </source>
</evidence>
<keyword evidence="10" id="KW-1185">Reference proteome</keyword>